<dbReference type="SUPFAM" id="SSF56801">
    <property type="entry name" value="Acetyl-CoA synthetase-like"/>
    <property type="match status" value="1"/>
</dbReference>
<protein>
    <submittedName>
        <fullName evidence="5">Long-chain acyl-CoA synthetase</fullName>
    </submittedName>
</protein>
<accession>A0ABQ5QP17</accession>
<feature type="domain" description="AMP-dependent synthetase/ligase" evidence="3">
    <location>
        <begin position="6"/>
        <end position="376"/>
    </location>
</feature>
<evidence type="ECO:0000313" key="6">
    <source>
        <dbReference type="Proteomes" id="UP001144280"/>
    </source>
</evidence>
<sequence>MSGYVRRAAEAGPDRPALIWHDQAVTWGDLDARIDAAARGLAALAPAPTAGYPARVAIALPNTPDFAVAFFGALRAGLVAVPINPEFTSRELRHVLADSAAAILLCGEQVAETVGGIHGELPALSTVQTSVSDWRDAAPAREAGGDDLAVLLYTSGTEGRPKGAMLSHRALIANHEQVARVAPTVVGPDDVLLLAVPLFHAYGLNSGLGAVAFHGACGVLMERFDPAAALETIARTQVTAVIGVPSMYVGWSLLPDLGESMESVRFAACGAAPLEASTASRFTEATRHPVFVGYGLTETAPVLTSTLVSPVPKVGSIGQPIPGVELRLVGAGGENLWHDGAVDPEAEDELELELESPGTDPGEIVVRGANLFSGYWPDGRDGPDADGWWATGDVAYADADGDLFLVDRLGELILVSGFNVYPHEVEQVLAAHPAVAEAAVIGAPHPYTGETVRAYVVRAPGADPTVDDLLRHCERNLARFKCPTAVEFVEELPHSPTGKVRKTLLRSEHGRV</sequence>
<dbReference type="InterPro" id="IPR025110">
    <property type="entry name" value="AMP-bd_C"/>
</dbReference>
<evidence type="ECO:0000313" key="5">
    <source>
        <dbReference type="EMBL" id="GLH95489.1"/>
    </source>
</evidence>
<comment type="similarity">
    <text evidence="1">Belongs to the ATP-dependent AMP-binding enzyme family.</text>
</comment>
<organism evidence="5 6">
    <name type="scientific">Phytohabitans aurantiacus</name>
    <dbReference type="NCBI Taxonomy" id="3016789"/>
    <lineage>
        <taxon>Bacteria</taxon>
        <taxon>Bacillati</taxon>
        <taxon>Actinomycetota</taxon>
        <taxon>Actinomycetes</taxon>
        <taxon>Micromonosporales</taxon>
        <taxon>Micromonosporaceae</taxon>
    </lineage>
</organism>
<dbReference type="InterPro" id="IPR000873">
    <property type="entry name" value="AMP-dep_synth/lig_dom"/>
</dbReference>
<dbReference type="PANTHER" id="PTHR43201">
    <property type="entry name" value="ACYL-COA SYNTHETASE"/>
    <property type="match status" value="1"/>
</dbReference>
<reference evidence="5" key="1">
    <citation type="submission" date="2022-12" db="EMBL/GenBank/DDBJ databases">
        <title>New Phytohabitans aurantiacus sp. RD004123 nov., an actinomycete isolated from soil.</title>
        <authorList>
            <person name="Triningsih D.W."/>
            <person name="Harunari E."/>
            <person name="Igarashi Y."/>
        </authorList>
    </citation>
    <scope>NUCLEOTIDE SEQUENCE</scope>
    <source>
        <strain evidence="5">RD004123</strain>
    </source>
</reference>
<dbReference type="PROSITE" id="PS00455">
    <property type="entry name" value="AMP_BINDING"/>
    <property type="match status" value="1"/>
</dbReference>
<evidence type="ECO:0000256" key="1">
    <source>
        <dbReference type="ARBA" id="ARBA00006432"/>
    </source>
</evidence>
<dbReference type="Pfam" id="PF13193">
    <property type="entry name" value="AMP-binding_C"/>
    <property type="match status" value="1"/>
</dbReference>
<evidence type="ECO:0000259" key="4">
    <source>
        <dbReference type="Pfam" id="PF13193"/>
    </source>
</evidence>
<dbReference type="InterPro" id="IPR045851">
    <property type="entry name" value="AMP-bd_C_sf"/>
</dbReference>
<dbReference type="Gene3D" id="3.40.50.12780">
    <property type="entry name" value="N-terminal domain of ligase-like"/>
    <property type="match status" value="1"/>
</dbReference>
<evidence type="ECO:0000259" key="3">
    <source>
        <dbReference type="Pfam" id="PF00501"/>
    </source>
</evidence>
<dbReference type="Proteomes" id="UP001144280">
    <property type="component" value="Unassembled WGS sequence"/>
</dbReference>
<keyword evidence="2" id="KW-0436">Ligase</keyword>
<proteinExistence type="inferred from homology"/>
<name>A0ABQ5QP17_9ACTN</name>
<dbReference type="EMBL" id="BSDI01000003">
    <property type="protein sequence ID" value="GLH95489.1"/>
    <property type="molecule type" value="Genomic_DNA"/>
</dbReference>
<gene>
    <name evidence="5" type="primary">fadD_1</name>
    <name evidence="5" type="ORF">Pa4123_07610</name>
</gene>
<evidence type="ECO:0000256" key="2">
    <source>
        <dbReference type="ARBA" id="ARBA00022598"/>
    </source>
</evidence>
<dbReference type="InterPro" id="IPR020845">
    <property type="entry name" value="AMP-binding_CS"/>
</dbReference>
<feature type="domain" description="AMP-binding enzyme C-terminal" evidence="4">
    <location>
        <begin position="424"/>
        <end position="499"/>
    </location>
</feature>
<keyword evidence="6" id="KW-1185">Reference proteome</keyword>
<dbReference type="PANTHER" id="PTHR43201:SF5">
    <property type="entry name" value="MEDIUM-CHAIN ACYL-COA LIGASE ACSF2, MITOCHONDRIAL"/>
    <property type="match status" value="1"/>
</dbReference>
<dbReference type="Gene3D" id="3.30.300.30">
    <property type="match status" value="1"/>
</dbReference>
<dbReference type="InterPro" id="IPR042099">
    <property type="entry name" value="ANL_N_sf"/>
</dbReference>
<dbReference type="Pfam" id="PF00501">
    <property type="entry name" value="AMP-binding"/>
    <property type="match status" value="1"/>
</dbReference>
<comment type="caution">
    <text evidence="5">The sequence shown here is derived from an EMBL/GenBank/DDBJ whole genome shotgun (WGS) entry which is preliminary data.</text>
</comment>